<evidence type="ECO:0000256" key="1">
    <source>
        <dbReference type="SAM" id="MobiDB-lite"/>
    </source>
</evidence>
<organism evidence="3 4">
    <name type="scientific">Ralstonia phage RSL2</name>
    <dbReference type="NCBI Taxonomy" id="1585840"/>
    <lineage>
        <taxon>Viruses</taxon>
        <taxon>Duplodnaviria</taxon>
        <taxon>Heunggongvirae</taxon>
        <taxon>Uroviricota</taxon>
        <taxon>Caudoviricetes</taxon>
        <taxon>Chimalliviridae</taxon>
        <taxon>Chiangmaivirus</taxon>
        <taxon>Chiangmaivirus RSL2</taxon>
    </lineage>
</organism>
<proteinExistence type="predicted"/>
<keyword evidence="4" id="KW-1185">Reference proteome</keyword>
<feature type="compositionally biased region" description="Polar residues" evidence="1">
    <location>
        <begin position="1"/>
        <end position="17"/>
    </location>
</feature>
<dbReference type="Pfam" id="PF20961">
    <property type="entry name" value="phiKZ_gp29PR"/>
    <property type="match status" value="1"/>
</dbReference>
<evidence type="ECO:0000313" key="3">
    <source>
        <dbReference type="EMBL" id="BAQ02555.2"/>
    </source>
</evidence>
<reference evidence="3 4" key="1">
    <citation type="submission" date="2014-12" db="EMBL/GenBank/DDBJ databases">
        <title>Genome analysis of a novel jumbo phage RSL2 infecting the phytopathogen Ralstonia solanacearum.</title>
        <authorList>
            <person name="Kawasaki T."/>
            <person name="Fujie M."/>
            <person name="Chatchawankanphanich O."/>
            <person name="Ogata H."/>
            <person name="Yamada T."/>
        </authorList>
    </citation>
    <scope>NUCLEOTIDE SEQUENCE [LARGE SCALE GENOMIC DNA]</scope>
    <source>
        <strain evidence="3 4">RSL2</strain>
    </source>
</reference>
<accession>A0A0A8J840</accession>
<protein>
    <recommendedName>
        <fullName evidence="2">Tail sheath protein gp29 gp29PR domain-containing protein</fullName>
    </recommendedName>
</protein>
<feature type="domain" description="Tail sheath protein gp29 gp29PR" evidence="2">
    <location>
        <begin position="163"/>
        <end position="390"/>
    </location>
</feature>
<evidence type="ECO:0000313" key="4">
    <source>
        <dbReference type="Proteomes" id="UP000203794"/>
    </source>
</evidence>
<dbReference type="Proteomes" id="UP000203794">
    <property type="component" value="Segment"/>
</dbReference>
<evidence type="ECO:0000259" key="2">
    <source>
        <dbReference type="Pfam" id="PF20961"/>
    </source>
</evidence>
<sequence>MTMATANFNSMPQNVNNGARDKSVPDPILTAKQYATHLPLWFIFAQKGPSTRVVADGPTREQLYGTSSFDVSSPYFTHATQFANQANSKGNQSIYQRVVPADAKTAMMRLWLDVLPLQVPEYKRGTDGKYLLDSTGNPQPTGTKVAGYQLKIVKTPIDGTLPNGGEFGQASQMVGDQVDATTNTQSTRYPWLDVPVTFAGLYGDDLGFRAWAPVAGSRVVPDSELLEVNKCYPYVFACLDRSSDTIQNIQSVSGTQEVTCVFRRGQVKASVGNQDVSFETKFYDSYNDRERTGLAPLYGPFDNVHLYYDNLVSVLKLLYTAEQPFIDSFSDFDGSGFTTTDEGEIFRFNFLGGKTSGGVPYHSFLINRNDANAEAMSDISTVWAEGGKDGDISLDNFNRLVQAEMEKYGDINQEVTDDRLGNPQSIFWDSGFDSECKMAMANFIAVRKDTQLVWCLQDAQAAQPLTADEESSMAIALFTRAQQMPESSEYGTSAVRAMIVATDGILIGSTNRKRLPLSLELLSKSAEYMGAGNGLWKSAFRFSHGARAEVSLFRDVNVVWRPIAARQRDWANGMVYVQKKDMDTLFFPGLRTVYAVDQSIFTSFITSCVLVDLQKTADRVWANFTGADEYSNEQFKKYVEQEFSKAIEGKYDNRVTVVPTVSFTAVDEYNGFSWTLNVDMGADNMKTVQYTVLTGYRQESMPAAN</sequence>
<feature type="region of interest" description="Disordered" evidence="1">
    <location>
        <begin position="1"/>
        <end position="24"/>
    </location>
</feature>
<dbReference type="EMBL" id="AP014693">
    <property type="protein sequence ID" value="BAQ02555.2"/>
    <property type="molecule type" value="Genomic_DNA"/>
</dbReference>
<name>A0A0A8J840_9CAUD</name>
<dbReference type="InterPro" id="IPR048712">
    <property type="entry name" value="Gp29_gp29PR"/>
</dbReference>